<proteinExistence type="inferred from homology"/>
<protein>
    <submittedName>
        <fullName evidence="6">Fatty acid hydroxylase</fullName>
    </submittedName>
</protein>
<feature type="domain" description="Fatty acid hydroxylase" evidence="5">
    <location>
        <begin position="11"/>
        <end position="139"/>
    </location>
</feature>
<dbReference type="InterPro" id="IPR045019">
    <property type="entry name" value="BETA-OHASE-like"/>
</dbReference>
<dbReference type="PANTHER" id="PTHR31899">
    <property type="entry name" value="BETA-CAROTENE 3-HYDROXYLASE 1, CHLOROPLASTIC"/>
    <property type="match status" value="1"/>
</dbReference>
<dbReference type="PANTHER" id="PTHR31899:SF9">
    <property type="entry name" value="BETA-CAROTENE 3-HYDROXYLASE 1, CHLOROPLASTIC"/>
    <property type="match status" value="1"/>
</dbReference>
<feature type="transmembrane region" description="Helical" evidence="4">
    <location>
        <begin position="51"/>
        <end position="68"/>
    </location>
</feature>
<sequence length="151" mass="17573">MILAYYAGIAVLIFVGMEFVARLMHKYLMHGILWFIHEDHHREKQTEFEKNDLFGILFAIIAIFLFFFGIDGNYIALSVAIGMASYGVAYFFIHDMIIHDRHLHLRSWGLKHGPFRDLILAHDIHHEEGEGNWGFLFVIKGLDKIPTVKDE</sequence>
<name>C3N227_SACI3</name>
<dbReference type="KEGG" id="sim:M1627_0423"/>
<keyword evidence="2" id="KW-0125">Carotenoid biosynthesis</keyword>
<evidence type="ECO:0000256" key="1">
    <source>
        <dbReference type="ARBA" id="ARBA00009324"/>
    </source>
</evidence>
<accession>C3N227</accession>
<evidence type="ECO:0000259" key="5">
    <source>
        <dbReference type="Pfam" id="PF04116"/>
    </source>
</evidence>
<dbReference type="AlphaFoldDB" id="C3N227"/>
<reference evidence="6 7" key="1">
    <citation type="journal article" date="2009" name="Proc. Natl. Acad. Sci. U.S.A.">
        <title>Biogeography of the Sulfolobus islandicus pan-genome.</title>
        <authorList>
            <person name="Reno M.L."/>
            <person name="Held N.L."/>
            <person name="Fields C.J."/>
            <person name="Burke P.V."/>
            <person name="Whitaker R.J."/>
        </authorList>
    </citation>
    <scope>NUCLEOTIDE SEQUENCE [LARGE SCALE GENOMIC DNA]</scope>
    <source>
        <strain evidence="6 7">M.16.27</strain>
    </source>
</reference>
<dbReference type="GO" id="GO:0010291">
    <property type="term" value="F:beta-carotene 3-hydroxylase activity"/>
    <property type="evidence" value="ECO:0007669"/>
    <property type="project" value="TreeGrafter"/>
</dbReference>
<dbReference type="InterPro" id="IPR006694">
    <property type="entry name" value="Fatty_acid_hydroxylase"/>
</dbReference>
<feature type="transmembrane region" description="Helical" evidence="4">
    <location>
        <begin position="6"/>
        <end position="24"/>
    </location>
</feature>
<dbReference type="EMBL" id="CP001401">
    <property type="protein sequence ID" value="ACP54437.1"/>
    <property type="molecule type" value="Genomic_DNA"/>
</dbReference>
<evidence type="ECO:0000256" key="3">
    <source>
        <dbReference type="ARBA" id="ARBA00023002"/>
    </source>
</evidence>
<comment type="similarity">
    <text evidence="1">Belongs to the sterol desaturase family.</text>
</comment>
<dbReference type="HOGENOM" id="CLU_054855_1_1_2"/>
<keyword evidence="4" id="KW-1133">Transmembrane helix</keyword>
<organism evidence="6 7">
    <name type="scientific">Saccharolobus islandicus (strain M.16.27)</name>
    <name type="common">Sulfolobus islandicus</name>
    <dbReference type="NCBI Taxonomy" id="427318"/>
    <lineage>
        <taxon>Archaea</taxon>
        <taxon>Thermoproteota</taxon>
        <taxon>Thermoprotei</taxon>
        <taxon>Sulfolobales</taxon>
        <taxon>Sulfolobaceae</taxon>
        <taxon>Saccharolobus</taxon>
    </lineage>
</organism>
<dbReference type="RefSeq" id="WP_012718412.1">
    <property type="nucleotide sequence ID" value="NC_012632.1"/>
</dbReference>
<gene>
    <name evidence="6" type="ordered locus">M1627_0423</name>
</gene>
<keyword evidence="4" id="KW-0812">Transmembrane</keyword>
<dbReference type="GO" id="GO:0016123">
    <property type="term" value="P:xanthophyll biosynthetic process"/>
    <property type="evidence" value="ECO:0007669"/>
    <property type="project" value="TreeGrafter"/>
</dbReference>
<evidence type="ECO:0000313" key="7">
    <source>
        <dbReference type="Proteomes" id="UP000002307"/>
    </source>
</evidence>
<keyword evidence="3" id="KW-0560">Oxidoreductase</keyword>
<dbReference type="GeneID" id="84057933"/>
<feature type="transmembrane region" description="Helical" evidence="4">
    <location>
        <begin position="74"/>
        <end position="93"/>
    </location>
</feature>
<evidence type="ECO:0000313" key="6">
    <source>
        <dbReference type="EMBL" id="ACP54437.1"/>
    </source>
</evidence>
<dbReference type="GO" id="GO:0016119">
    <property type="term" value="P:carotene metabolic process"/>
    <property type="evidence" value="ECO:0007669"/>
    <property type="project" value="TreeGrafter"/>
</dbReference>
<dbReference type="GO" id="GO:0005506">
    <property type="term" value="F:iron ion binding"/>
    <property type="evidence" value="ECO:0007669"/>
    <property type="project" value="InterPro"/>
</dbReference>
<dbReference type="Proteomes" id="UP000002307">
    <property type="component" value="Chromosome"/>
</dbReference>
<keyword evidence="4" id="KW-0472">Membrane</keyword>
<evidence type="ECO:0000256" key="4">
    <source>
        <dbReference type="SAM" id="Phobius"/>
    </source>
</evidence>
<evidence type="ECO:0000256" key="2">
    <source>
        <dbReference type="ARBA" id="ARBA00022746"/>
    </source>
</evidence>
<dbReference type="Pfam" id="PF04116">
    <property type="entry name" value="FA_hydroxylase"/>
    <property type="match status" value="1"/>
</dbReference>